<dbReference type="PANTHER" id="PTHR42967">
    <property type="entry name" value="METAL DEPENDENT HYDROLASE"/>
    <property type="match status" value="1"/>
</dbReference>
<dbReference type="PANTHER" id="PTHR42967:SF1">
    <property type="entry name" value="MBL FOLD METALLO-HYDROLASE"/>
    <property type="match status" value="1"/>
</dbReference>
<gene>
    <name evidence="1" type="ORF">IAB19_06410</name>
</gene>
<evidence type="ECO:0000313" key="2">
    <source>
        <dbReference type="Proteomes" id="UP000823631"/>
    </source>
</evidence>
<sequence length="252" mass="29008">MPFSLYYLYHSGFALCFDDFTVLIDYFEDSKDAEHGIFHEQLLQRPGTLYVLSSHFHQDHFNPLIFDFLEQKEDLRYILSKDIYKKRKKWLPVDDIAFLSAGDTYADQHLSIKAFGSTDVGVSFYFEAGGHKFFHAGDLNNWHWQDESTPEESAGYEKLFLVELKKIKAELPGLDVVMFPTDPRLGSDYLRGPRQFIEAIPSKVLLPMHFDMEYAKANAMKEQAARAGTAFVELTARGEGFAFADDLSFRKI</sequence>
<reference evidence="1" key="1">
    <citation type="submission" date="2020-10" db="EMBL/GenBank/DDBJ databases">
        <authorList>
            <person name="Gilroy R."/>
        </authorList>
    </citation>
    <scope>NUCLEOTIDE SEQUENCE</scope>
    <source>
        <strain evidence="1">17213</strain>
    </source>
</reference>
<dbReference type="InterPro" id="IPR036866">
    <property type="entry name" value="RibonucZ/Hydroxyglut_hydro"/>
</dbReference>
<proteinExistence type="predicted"/>
<comment type="caution">
    <text evidence="1">The sequence shown here is derived from an EMBL/GenBank/DDBJ whole genome shotgun (WGS) entry which is preliminary data.</text>
</comment>
<organism evidence="1 2">
    <name type="scientific">Candidatus Avisuccinivibrio stercorigallinarum</name>
    <dbReference type="NCBI Taxonomy" id="2840704"/>
    <lineage>
        <taxon>Bacteria</taxon>
        <taxon>Pseudomonadati</taxon>
        <taxon>Pseudomonadota</taxon>
        <taxon>Gammaproteobacteria</taxon>
        <taxon>Aeromonadales</taxon>
        <taxon>Succinivibrionaceae</taxon>
        <taxon>Succinivibrionaceae incertae sedis</taxon>
        <taxon>Candidatus Avisuccinivibrio</taxon>
    </lineage>
</organism>
<dbReference type="EMBL" id="JADINH010000133">
    <property type="protein sequence ID" value="MBO8415994.1"/>
    <property type="molecule type" value="Genomic_DNA"/>
</dbReference>
<reference evidence="1" key="2">
    <citation type="journal article" date="2021" name="PeerJ">
        <title>Extensive microbial diversity within the chicken gut microbiome revealed by metagenomics and culture.</title>
        <authorList>
            <person name="Gilroy R."/>
            <person name="Ravi A."/>
            <person name="Getino M."/>
            <person name="Pursley I."/>
            <person name="Horton D.L."/>
            <person name="Alikhan N.F."/>
            <person name="Baker D."/>
            <person name="Gharbi K."/>
            <person name="Hall N."/>
            <person name="Watson M."/>
            <person name="Adriaenssens E.M."/>
            <person name="Foster-Nyarko E."/>
            <person name="Jarju S."/>
            <person name="Secka A."/>
            <person name="Antonio M."/>
            <person name="Oren A."/>
            <person name="Chaudhuri R.R."/>
            <person name="La Ragione R."/>
            <person name="Hildebrand F."/>
            <person name="Pallen M.J."/>
        </authorList>
    </citation>
    <scope>NUCLEOTIDE SEQUENCE</scope>
    <source>
        <strain evidence="1">17213</strain>
    </source>
</reference>
<evidence type="ECO:0000313" key="1">
    <source>
        <dbReference type="EMBL" id="MBO8415994.1"/>
    </source>
</evidence>
<name>A0A9D9DCJ1_9GAMM</name>
<dbReference type="Gene3D" id="3.60.15.10">
    <property type="entry name" value="Ribonuclease Z/Hydroxyacylglutathione hydrolase-like"/>
    <property type="match status" value="1"/>
</dbReference>
<protein>
    <submittedName>
        <fullName evidence="1">MBL fold metallo-hydrolase</fullName>
    </submittedName>
</protein>
<dbReference type="AlphaFoldDB" id="A0A9D9DCJ1"/>
<dbReference type="Proteomes" id="UP000823631">
    <property type="component" value="Unassembled WGS sequence"/>
</dbReference>
<accession>A0A9D9DCJ1</accession>
<dbReference type="SUPFAM" id="SSF56281">
    <property type="entry name" value="Metallo-hydrolase/oxidoreductase"/>
    <property type="match status" value="1"/>
</dbReference>